<dbReference type="Proteomes" id="UP000038010">
    <property type="component" value="Unassembled WGS sequence"/>
</dbReference>
<accession>A0A0N1NZQ2</accession>
<keyword evidence="1" id="KW-0479">Metal-binding</keyword>
<dbReference type="GeneID" id="28735064"/>
<comment type="caution">
    <text evidence="7">The sequence shown here is derived from an EMBL/GenBank/DDBJ whole genome shotgun (WGS) entry which is preliminary data.</text>
</comment>
<dbReference type="GO" id="GO:0003677">
    <property type="term" value="F:DNA binding"/>
    <property type="evidence" value="ECO:0007669"/>
    <property type="project" value="UniProtKB-KW"/>
</dbReference>
<keyword evidence="5" id="KW-0804">Transcription</keyword>
<gene>
    <name evidence="7" type="ORF">AB675_3156</name>
</gene>
<keyword evidence="4" id="KW-0238">DNA-binding</keyword>
<evidence type="ECO:0000313" key="7">
    <source>
        <dbReference type="EMBL" id="KPI37980.1"/>
    </source>
</evidence>
<keyword evidence="6" id="KW-0539">Nucleus</keyword>
<keyword evidence="8" id="KW-1185">Reference proteome</keyword>
<dbReference type="RefSeq" id="XP_017997943.1">
    <property type="nucleotide sequence ID" value="XM_018143184.1"/>
</dbReference>
<organism evidence="7 8">
    <name type="scientific">Cyphellophora attinorum</name>
    <dbReference type="NCBI Taxonomy" id="1664694"/>
    <lineage>
        <taxon>Eukaryota</taxon>
        <taxon>Fungi</taxon>
        <taxon>Dikarya</taxon>
        <taxon>Ascomycota</taxon>
        <taxon>Pezizomycotina</taxon>
        <taxon>Eurotiomycetes</taxon>
        <taxon>Chaetothyriomycetidae</taxon>
        <taxon>Chaetothyriales</taxon>
        <taxon>Cyphellophoraceae</taxon>
        <taxon>Cyphellophora</taxon>
    </lineage>
</organism>
<dbReference type="InterPro" id="IPR052360">
    <property type="entry name" value="Transcr_Regulatory_Proteins"/>
</dbReference>
<evidence type="ECO:0000256" key="5">
    <source>
        <dbReference type="ARBA" id="ARBA00023163"/>
    </source>
</evidence>
<dbReference type="GO" id="GO:0046872">
    <property type="term" value="F:metal ion binding"/>
    <property type="evidence" value="ECO:0007669"/>
    <property type="project" value="UniProtKB-KW"/>
</dbReference>
<dbReference type="PANTHER" id="PTHR36206:SF12">
    <property type="entry name" value="ASPERCRYPTIN BIOSYNTHESIS CLUSTER-SPECIFIC TRANSCRIPTION REGULATOR ATNN-RELATED"/>
    <property type="match status" value="1"/>
</dbReference>
<reference evidence="7 8" key="1">
    <citation type="submission" date="2015-06" db="EMBL/GenBank/DDBJ databases">
        <title>Draft genome of the ant-associated black yeast Phialophora attae CBS 131958.</title>
        <authorList>
            <person name="Moreno L.F."/>
            <person name="Stielow B.J."/>
            <person name="de Hoog S."/>
            <person name="Vicente V.A."/>
            <person name="Weiss V.A."/>
            <person name="de Vries M."/>
            <person name="Cruz L.M."/>
            <person name="Souza E.M."/>
        </authorList>
    </citation>
    <scope>NUCLEOTIDE SEQUENCE [LARGE SCALE GENOMIC DNA]</scope>
    <source>
        <strain evidence="7 8">CBS 131958</strain>
    </source>
</reference>
<dbReference type="EMBL" id="LFJN01000021">
    <property type="protein sequence ID" value="KPI37980.1"/>
    <property type="molecule type" value="Genomic_DNA"/>
</dbReference>
<evidence type="ECO:0000313" key="8">
    <source>
        <dbReference type="Proteomes" id="UP000038010"/>
    </source>
</evidence>
<evidence type="ECO:0000256" key="1">
    <source>
        <dbReference type="ARBA" id="ARBA00022723"/>
    </source>
</evidence>
<evidence type="ECO:0000256" key="6">
    <source>
        <dbReference type="ARBA" id="ARBA00023242"/>
    </source>
</evidence>
<keyword evidence="3" id="KW-0805">Transcription regulation</keyword>
<evidence type="ECO:0000256" key="4">
    <source>
        <dbReference type="ARBA" id="ARBA00023125"/>
    </source>
</evidence>
<dbReference type="PANTHER" id="PTHR36206">
    <property type="entry name" value="ASPERCRYPTIN BIOSYNTHESIS CLUSTER-SPECIFIC TRANSCRIPTION REGULATOR ATNN-RELATED"/>
    <property type="match status" value="1"/>
</dbReference>
<keyword evidence="2" id="KW-0862">Zinc</keyword>
<evidence type="ECO:0000256" key="3">
    <source>
        <dbReference type="ARBA" id="ARBA00023015"/>
    </source>
</evidence>
<proteinExistence type="predicted"/>
<sequence>MVWYGVIALSTLYEHPIQQNHFEPFGDPDNEDFFQRQALEWYGRSLRAAQNPDSRSSPLLTLNTFILAGVEMLQGRPTTGLKLMFQAFQINQGDENACSADKEILEAVLPYMFRSLLPLSIFGFELSEDVRARAKLHPNNNGASTEATVLRMMTELYDVAYQVQRFCNSSSMIAPDDAAEARRETLIEQMFQWRSAVEESGVMSCTGELRRFVSQQLVVWNSAVIRLRCLWETSLGVFDTHEEHFQNIVDEAARCLAFSDISERKIPFDIAVVPCLFYATWACRKPSIRRKALSLLKDRAPREEHLWTADACIHVMQSVIAAEEGTDGFVPEIKMV</sequence>
<dbReference type="OrthoDB" id="2593732at2759"/>
<dbReference type="VEuPathDB" id="FungiDB:AB675_3156"/>
<protein>
    <submittedName>
        <fullName evidence="7">Uncharacterized protein</fullName>
    </submittedName>
</protein>
<dbReference type="AlphaFoldDB" id="A0A0N1NZQ2"/>
<name>A0A0N1NZQ2_9EURO</name>
<evidence type="ECO:0000256" key="2">
    <source>
        <dbReference type="ARBA" id="ARBA00022833"/>
    </source>
</evidence>